<accession>G0UAH3</accession>
<feature type="region of interest" description="Disordered" evidence="4">
    <location>
        <begin position="1"/>
        <end position="30"/>
    </location>
</feature>
<dbReference type="InterPro" id="IPR033010">
    <property type="entry name" value="Cdc20/Fizzy"/>
</dbReference>
<feature type="repeat" description="WD" evidence="3">
    <location>
        <begin position="839"/>
        <end position="860"/>
    </location>
</feature>
<dbReference type="GO" id="GO:0005680">
    <property type="term" value="C:anaphase-promoting complex"/>
    <property type="evidence" value="ECO:0007669"/>
    <property type="project" value="TreeGrafter"/>
</dbReference>
<dbReference type="InterPro" id="IPR001680">
    <property type="entry name" value="WD40_rpt"/>
</dbReference>
<keyword evidence="1 3" id="KW-0853">WD repeat</keyword>
<keyword evidence="2" id="KW-0677">Repeat</keyword>
<evidence type="ECO:0000256" key="2">
    <source>
        <dbReference type="ARBA" id="ARBA00022737"/>
    </source>
</evidence>
<dbReference type="SMART" id="SM00320">
    <property type="entry name" value="WD40"/>
    <property type="match status" value="3"/>
</dbReference>
<dbReference type="PROSITE" id="PS50082">
    <property type="entry name" value="WD_REPEATS_2"/>
    <property type="match status" value="1"/>
</dbReference>
<dbReference type="Gene3D" id="2.130.10.10">
    <property type="entry name" value="YVTN repeat-like/Quinoprotein amine dehydrogenase"/>
    <property type="match status" value="1"/>
</dbReference>
<evidence type="ECO:0000313" key="5">
    <source>
        <dbReference type="EMBL" id="CCC52806.1"/>
    </source>
</evidence>
<dbReference type="GO" id="GO:1905786">
    <property type="term" value="P:positive regulation of anaphase-promoting complex-dependent catabolic process"/>
    <property type="evidence" value="ECO:0007669"/>
    <property type="project" value="TreeGrafter"/>
</dbReference>
<organism evidence="5">
    <name type="scientific">Trypanosoma vivax (strain Y486)</name>
    <dbReference type="NCBI Taxonomy" id="1055687"/>
    <lineage>
        <taxon>Eukaryota</taxon>
        <taxon>Discoba</taxon>
        <taxon>Euglenozoa</taxon>
        <taxon>Kinetoplastea</taxon>
        <taxon>Metakinetoplastina</taxon>
        <taxon>Trypanosomatida</taxon>
        <taxon>Trypanosomatidae</taxon>
        <taxon>Trypanosoma</taxon>
        <taxon>Duttonella</taxon>
    </lineage>
</organism>
<dbReference type="PANTHER" id="PTHR19918">
    <property type="entry name" value="CELL DIVISION CYCLE 20 CDC20 FIZZY -RELATED"/>
    <property type="match status" value="1"/>
</dbReference>
<dbReference type="InterPro" id="IPR015943">
    <property type="entry name" value="WD40/YVTN_repeat-like_dom_sf"/>
</dbReference>
<dbReference type="AlphaFoldDB" id="G0UAH3"/>
<dbReference type="EMBL" id="HE573027">
    <property type="protein sequence ID" value="CCC52806.1"/>
    <property type="molecule type" value="Genomic_DNA"/>
</dbReference>
<dbReference type="PANTHER" id="PTHR19918:SF64">
    <property type="entry name" value="GUANINE NUCLEOTIDE-BINDING PROTEIN SUBUNIT BETA-LIKE PROTEIN"/>
    <property type="match status" value="1"/>
</dbReference>
<evidence type="ECO:0000256" key="1">
    <source>
        <dbReference type="ARBA" id="ARBA00022574"/>
    </source>
</evidence>
<evidence type="ECO:0000256" key="4">
    <source>
        <dbReference type="SAM" id="MobiDB-lite"/>
    </source>
</evidence>
<reference evidence="5" key="1">
    <citation type="journal article" date="2012" name="Proc. Natl. Acad. Sci. U.S.A.">
        <title>Antigenic diversity is generated by distinct evolutionary mechanisms in African trypanosome species.</title>
        <authorList>
            <person name="Jackson A.P."/>
            <person name="Berry A."/>
            <person name="Aslett M."/>
            <person name="Allison H.C."/>
            <person name="Burton P."/>
            <person name="Vavrova-Anderson J."/>
            <person name="Brown R."/>
            <person name="Browne H."/>
            <person name="Corton N."/>
            <person name="Hauser H."/>
            <person name="Gamble J."/>
            <person name="Gilderthorp R."/>
            <person name="Marcello L."/>
            <person name="McQuillan J."/>
            <person name="Otto T.D."/>
            <person name="Quail M.A."/>
            <person name="Sanders M.J."/>
            <person name="van Tonder A."/>
            <person name="Ginger M.L."/>
            <person name="Field M.C."/>
            <person name="Barry J.D."/>
            <person name="Hertz-Fowler C."/>
            <person name="Berriman M."/>
        </authorList>
    </citation>
    <scope>NUCLEOTIDE SEQUENCE</scope>
    <source>
        <strain evidence="5">Y486</strain>
    </source>
</reference>
<dbReference type="GO" id="GO:0031145">
    <property type="term" value="P:anaphase-promoting complex-dependent catabolic process"/>
    <property type="evidence" value="ECO:0007669"/>
    <property type="project" value="TreeGrafter"/>
</dbReference>
<dbReference type="SUPFAM" id="SSF69322">
    <property type="entry name" value="Tricorn protease domain 2"/>
    <property type="match status" value="1"/>
</dbReference>
<dbReference type="VEuPathDB" id="TriTrypDB:TvY486_1102910"/>
<proteinExistence type="predicted"/>
<sequence length="877" mass="95505">MWCGRRSFTSAGALSPHLAPADSPGGGETADLGAADAWDRFIVPADYKNFFLDPSDRPPYPNGDDWETVYRRKLESFMGLSGNGLMLVHGSEHAPSTRMRDDDRDTCHSPLLTTVGHMLDSSESAVALSPSYHQQLVHEHEHDHDHNDADSTQAWYDQRKTSYLHPSSPARSCFNGLLLNQSVNFSANSGKFSSSGAAALGAETRDGCHTPLLHSRDGGSGTAMHVSGGGCVSANRTPYQERAYSPVTPHDSTNTPRAYPQMGDTHWMSPMTNHRTPLHGSRVGDATRSVSFTPRVASVACKASAFSSASPPRLRTPVVHEGDLSSPAPSGQVSSVGVSMKGSPLLRRSVLYSQHSTPRRQAKTWERAFKADGLSFYDAQRNPSFNTLCWGYVGIVVALHPSVYLWRGPNERQELYNTHGTHAVVTSVTSSRSPTEVGDVYIAFALSSGSIVVDRYHVCDCAINNGEAPATLDGTLCRREGRIVLEDHSRHVSTLQVVEHMLYAGSMSGLLTLHNLRDCFAAQQAPRDHGARTQSYSRCTALNCVRIGAPIYRLEVSPDGERIAVGTNDSLFVLQSNSLASDEEMKRRTILTKATQPVRAFCWWAFPYNSHASSSVDSSRGSGNTGVNSSNSRSAFFQTMLIYGVEADGSFLYVYSVGERRNKAMYRLQGPVLGIVSSGSSNEILVSINPHSADRTRIDRSNTESDILIDGSAVFNDDNGHGALAVSADDWPHSYDSMSDEGEISSVVYVDRHQPISTHGAVASNSSMVGGHRESSFTPLRRRQTFVTEAVLRRPPLPVPPHTGGGKMCLLHLFQLKDKGETLEWQSGYPGLPAGSLFMALSPDDTLLVTAAPDMTLRLWRPLQVRVVSHSGPCQFR</sequence>
<dbReference type="OMA" id="RAFCWWA"/>
<dbReference type="GO" id="GO:1990757">
    <property type="term" value="F:ubiquitin ligase activator activity"/>
    <property type="evidence" value="ECO:0007669"/>
    <property type="project" value="TreeGrafter"/>
</dbReference>
<name>G0UAH3_TRYVY</name>
<protein>
    <submittedName>
        <fullName evidence="5">Uncharacterized protein</fullName>
    </submittedName>
</protein>
<dbReference type="GO" id="GO:0010997">
    <property type="term" value="F:anaphase-promoting complex binding"/>
    <property type="evidence" value="ECO:0007669"/>
    <property type="project" value="InterPro"/>
</dbReference>
<evidence type="ECO:0000256" key="3">
    <source>
        <dbReference type="PROSITE-ProRule" id="PRU00221"/>
    </source>
</evidence>
<gene>
    <name evidence="5" type="ORF">TVY486_1102910</name>
</gene>